<dbReference type="PRINTS" id="PR00050">
    <property type="entry name" value="COLDSHOCK"/>
</dbReference>
<reference evidence="5" key="1">
    <citation type="journal article" date="2014" name="Int. J. Syst. Evol. Microbiol.">
        <title>Complete genome sequence of Corynebacterium casei LMG S-19264T (=DSM 44701T), isolated from a smear-ripened cheese.</title>
        <authorList>
            <consortium name="US DOE Joint Genome Institute (JGI-PGF)"/>
            <person name="Walter F."/>
            <person name="Albersmeier A."/>
            <person name="Kalinowski J."/>
            <person name="Ruckert C."/>
        </authorList>
    </citation>
    <scope>NUCLEOTIDE SEQUENCE</scope>
    <source>
        <strain evidence="5">KCTC 42731</strain>
    </source>
</reference>
<evidence type="ECO:0000256" key="1">
    <source>
        <dbReference type="ARBA" id="ARBA00004496"/>
    </source>
</evidence>
<gene>
    <name evidence="5" type="primary">cspA</name>
    <name evidence="5" type="ORF">GCM10017161_34960</name>
</gene>
<name>A0A919ENU0_9GAMM</name>
<comment type="caution">
    <text evidence="5">The sequence shown here is derived from an EMBL/GenBank/DDBJ whole genome shotgun (WGS) entry which is preliminary data.</text>
</comment>
<dbReference type="PROSITE" id="PS00352">
    <property type="entry name" value="CSD_1"/>
    <property type="match status" value="1"/>
</dbReference>
<feature type="domain" description="CSD" evidence="4">
    <location>
        <begin position="4"/>
        <end position="69"/>
    </location>
</feature>
<dbReference type="SMART" id="SM00357">
    <property type="entry name" value="CSP"/>
    <property type="match status" value="1"/>
</dbReference>
<dbReference type="InterPro" id="IPR012156">
    <property type="entry name" value="Cold_shock_CspA"/>
</dbReference>
<dbReference type="AlphaFoldDB" id="A0A919ENU0"/>
<dbReference type="InterPro" id="IPR011129">
    <property type="entry name" value="CSD"/>
</dbReference>
<dbReference type="FunFam" id="2.40.50.140:FF:000006">
    <property type="entry name" value="Cold shock protein CspC"/>
    <property type="match status" value="1"/>
</dbReference>
<dbReference type="Gene3D" id="2.40.50.140">
    <property type="entry name" value="Nucleic acid-binding proteins"/>
    <property type="match status" value="1"/>
</dbReference>
<evidence type="ECO:0000313" key="6">
    <source>
        <dbReference type="Proteomes" id="UP000623842"/>
    </source>
</evidence>
<evidence type="ECO:0000313" key="5">
    <source>
        <dbReference type="EMBL" id="GHG02944.1"/>
    </source>
</evidence>
<dbReference type="GO" id="GO:0003676">
    <property type="term" value="F:nucleic acid binding"/>
    <property type="evidence" value="ECO:0007669"/>
    <property type="project" value="InterPro"/>
</dbReference>
<dbReference type="InterPro" id="IPR050181">
    <property type="entry name" value="Cold_shock_domain"/>
</dbReference>
<evidence type="ECO:0000256" key="2">
    <source>
        <dbReference type="ARBA" id="ARBA00022490"/>
    </source>
</evidence>
<dbReference type="RefSeq" id="WP_189773339.1">
    <property type="nucleotide sequence ID" value="NZ_BNCK01000009.1"/>
</dbReference>
<comment type="subcellular location">
    <subcellularLocation>
        <location evidence="1 3">Cytoplasm</location>
    </subcellularLocation>
</comment>
<dbReference type="Pfam" id="PF00313">
    <property type="entry name" value="CSD"/>
    <property type="match status" value="1"/>
</dbReference>
<dbReference type="EMBL" id="BNCK01000009">
    <property type="protein sequence ID" value="GHG02944.1"/>
    <property type="molecule type" value="Genomic_DNA"/>
</dbReference>
<dbReference type="InterPro" id="IPR002059">
    <property type="entry name" value="CSP_DNA-bd"/>
</dbReference>
<keyword evidence="6" id="KW-1185">Reference proteome</keyword>
<dbReference type="PANTHER" id="PTHR11544">
    <property type="entry name" value="COLD SHOCK DOMAIN CONTAINING PROTEINS"/>
    <property type="match status" value="1"/>
</dbReference>
<dbReference type="PROSITE" id="PS51857">
    <property type="entry name" value="CSD_2"/>
    <property type="match status" value="1"/>
</dbReference>
<reference evidence="5" key="2">
    <citation type="submission" date="2020-09" db="EMBL/GenBank/DDBJ databases">
        <authorList>
            <person name="Sun Q."/>
            <person name="Kim S."/>
        </authorList>
    </citation>
    <scope>NUCLEOTIDE SEQUENCE</scope>
    <source>
        <strain evidence="5">KCTC 42731</strain>
    </source>
</reference>
<evidence type="ECO:0000259" key="4">
    <source>
        <dbReference type="PROSITE" id="PS51857"/>
    </source>
</evidence>
<evidence type="ECO:0000256" key="3">
    <source>
        <dbReference type="RuleBase" id="RU000408"/>
    </source>
</evidence>
<protein>
    <submittedName>
        <fullName evidence="5">Cold shock-like protein CspA</fullName>
    </submittedName>
</protein>
<dbReference type="InterPro" id="IPR019844">
    <property type="entry name" value="CSD_CS"/>
</dbReference>
<keyword evidence="2" id="KW-0963">Cytoplasm</keyword>
<dbReference type="Proteomes" id="UP000623842">
    <property type="component" value="Unassembled WGS sequence"/>
</dbReference>
<organism evidence="5 6">
    <name type="scientific">Thalassotalea marina</name>
    <dbReference type="NCBI Taxonomy" id="1673741"/>
    <lineage>
        <taxon>Bacteria</taxon>
        <taxon>Pseudomonadati</taxon>
        <taxon>Pseudomonadota</taxon>
        <taxon>Gammaproteobacteria</taxon>
        <taxon>Alteromonadales</taxon>
        <taxon>Colwelliaceae</taxon>
        <taxon>Thalassotalea</taxon>
    </lineage>
</organism>
<dbReference type="InterPro" id="IPR012340">
    <property type="entry name" value="NA-bd_OB-fold"/>
</dbReference>
<dbReference type="CDD" id="cd04458">
    <property type="entry name" value="CSP_CDS"/>
    <property type="match status" value="1"/>
</dbReference>
<dbReference type="GO" id="GO:0005829">
    <property type="term" value="C:cytosol"/>
    <property type="evidence" value="ECO:0007669"/>
    <property type="project" value="UniProtKB-ARBA"/>
</dbReference>
<sequence>MSDPVNGIVKWFNEDKGFGFLTPSNGGKDVFVHFRSIVSGGYKSLSEGQEVQFTIEQGPKGPQAASVIAI</sequence>
<dbReference type="PIRSF" id="PIRSF002599">
    <property type="entry name" value="Cold_shock_A"/>
    <property type="match status" value="1"/>
</dbReference>
<accession>A0A919ENU0</accession>
<dbReference type="SUPFAM" id="SSF50249">
    <property type="entry name" value="Nucleic acid-binding proteins"/>
    <property type="match status" value="1"/>
</dbReference>
<proteinExistence type="predicted"/>